<name>A0A5S6QNB1_TRIMR</name>
<keyword evidence="2" id="KW-1185">Reference proteome</keyword>
<evidence type="ECO:0000313" key="3">
    <source>
        <dbReference type="WBParaSite" id="TMUE_2000008705.1"/>
    </source>
</evidence>
<evidence type="ECO:0000313" key="2">
    <source>
        <dbReference type="Proteomes" id="UP000046395"/>
    </source>
</evidence>
<dbReference type="WBParaSite" id="TMUE_2000008705.1">
    <property type="protein sequence ID" value="TMUE_2000008705.1"/>
    <property type="gene ID" value="WBGene00293651"/>
</dbReference>
<reference evidence="3" key="1">
    <citation type="submission" date="2019-12" db="UniProtKB">
        <authorList>
            <consortium name="WormBaseParasite"/>
        </authorList>
    </citation>
    <scope>IDENTIFICATION</scope>
</reference>
<organism evidence="2 3">
    <name type="scientific">Trichuris muris</name>
    <name type="common">Mouse whipworm</name>
    <dbReference type="NCBI Taxonomy" id="70415"/>
    <lineage>
        <taxon>Eukaryota</taxon>
        <taxon>Metazoa</taxon>
        <taxon>Ecdysozoa</taxon>
        <taxon>Nematoda</taxon>
        <taxon>Enoplea</taxon>
        <taxon>Dorylaimia</taxon>
        <taxon>Trichinellida</taxon>
        <taxon>Trichuridae</taxon>
        <taxon>Trichuris</taxon>
    </lineage>
</organism>
<sequence length="137" mass="15443">MTLHSNVLIVVTLLSSLFLETSSQRVEMLVWMRNEGTRILGNFYPRRYKAIYLRDGCPPAVSDFHCADFILFFAGCPVYECGGVFMREPCNFDDECGLHGVCENFICVYPGGYFAGPTLEEVIGMEGEEYELNGELV</sequence>
<keyword evidence="1" id="KW-0732">Signal</keyword>
<dbReference type="AlphaFoldDB" id="A0A5S6QNB1"/>
<evidence type="ECO:0000256" key="1">
    <source>
        <dbReference type="SAM" id="SignalP"/>
    </source>
</evidence>
<feature type="signal peptide" evidence="1">
    <location>
        <begin position="1"/>
        <end position="23"/>
    </location>
</feature>
<accession>A0A5S6QNB1</accession>
<dbReference type="Proteomes" id="UP000046395">
    <property type="component" value="Unassembled WGS sequence"/>
</dbReference>
<feature type="chain" id="PRO_5024403294" evidence="1">
    <location>
        <begin position="24"/>
        <end position="137"/>
    </location>
</feature>
<protein>
    <submittedName>
        <fullName evidence="3">Uncharacterized protein</fullName>
    </submittedName>
</protein>
<proteinExistence type="predicted"/>